<evidence type="ECO:0000256" key="1">
    <source>
        <dbReference type="ARBA" id="ARBA00004141"/>
    </source>
</evidence>
<comment type="caution">
    <text evidence="6">The sequence shown here is derived from an EMBL/GenBank/DDBJ whole genome shotgun (WGS) entry which is preliminary data.</text>
</comment>
<keyword evidence="4 5" id="KW-0472">Membrane</keyword>
<dbReference type="AlphaFoldDB" id="R1FYD9"/>
<comment type="subcellular location">
    <subcellularLocation>
        <location evidence="1">Membrane</location>
        <topology evidence="1">Multi-pass membrane protein</topology>
    </subcellularLocation>
</comment>
<proteinExistence type="predicted"/>
<evidence type="ECO:0000256" key="2">
    <source>
        <dbReference type="ARBA" id="ARBA00022692"/>
    </source>
</evidence>
<evidence type="ECO:0000256" key="4">
    <source>
        <dbReference type="ARBA" id="ARBA00023136"/>
    </source>
</evidence>
<gene>
    <name evidence="6" type="ORF">H480_32283</name>
</gene>
<dbReference type="eggNOG" id="ENOG5032SPK">
    <property type="taxonomic scope" value="Bacteria"/>
</dbReference>
<dbReference type="Proteomes" id="UP000014139">
    <property type="component" value="Unassembled WGS sequence"/>
</dbReference>
<reference evidence="6 7" key="1">
    <citation type="submission" date="2013-02" db="EMBL/GenBank/DDBJ databases">
        <title>Draft genome sequence of Amycolatopsis vancoresmycina strain DSM 44592T.</title>
        <authorList>
            <person name="Kumar S."/>
            <person name="Kaur N."/>
            <person name="Kaur C."/>
            <person name="Raghava G.P.S."/>
            <person name="Mayilraj S."/>
        </authorList>
    </citation>
    <scope>NUCLEOTIDE SEQUENCE [LARGE SCALE GENOMIC DNA]</scope>
    <source>
        <strain evidence="6 7">DSM 44592</strain>
    </source>
</reference>
<keyword evidence="7" id="KW-1185">Reference proteome</keyword>
<keyword evidence="2 5" id="KW-0812">Transmembrane</keyword>
<sequence length="129" mass="13171">MPKIMNVALWIIAGLLALAFLAAGAMKLLQPKEKLAAAGMAWAGDYSSGSVKGIGAIEVLGALGLILPALLVIAPILTPIAALGLAIVMVGAIAVHIRRKENQALAAPVILLILSAIVAWGRFGPYAIS</sequence>
<evidence type="ECO:0000256" key="3">
    <source>
        <dbReference type="ARBA" id="ARBA00022989"/>
    </source>
</evidence>
<keyword evidence="3 5" id="KW-1133">Transmembrane helix</keyword>
<evidence type="ECO:0000256" key="5">
    <source>
        <dbReference type="SAM" id="Phobius"/>
    </source>
</evidence>
<evidence type="ECO:0000313" key="7">
    <source>
        <dbReference type="Proteomes" id="UP000014139"/>
    </source>
</evidence>
<name>R1FYD9_9PSEU</name>
<organism evidence="6 7">
    <name type="scientific">Amycolatopsis vancoresmycina DSM 44592</name>
    <dbReference type="NCBI Taxonomy" id="1292037"/>
    <lineage>
        <taxon>Bacteria</taxon>
        <taxon>Bacillati</taxon>
        <taxon>Actinomycetota</taxon>
        <taxon>Actinomycetes</taxon>
        <taxon>Pseudonocardiales</taxon>
        <taxon>Pseudonocardiaceae</taxon>
        <taxon>Amycolatopsis</taxon>
    </lineage>
</organism>
<protein>
    <submittedName>
        <fullName evidence="6">DoxX family protein</fullName>
    </submittedName>
</protein>
<dbReference type="Pfam" id="PF13564">
    <property type="entry name" value="DoxX_2"/>
    <property type="match status" value="1"/>
</dbReference>
<dbReference type="InterPro" id="IPR032808">
    <property type="entry name" value="DoxX"/>
</dbReference>
<dbReference type="PATRIC" id="fig|1292037.4.peg.6077"/>
<accession>R1FYD9</accession>
<evidence type="ECO:0000313" key="6">
    <source>
        <dbReference type="EMBL" id="EOD64358.1"/>
    </source>
</evidence>
<dbReference type="EMBL" id="AOUO01000517">
    <property type="protein sequence ID" value="EOD64358.1"/>
    <property type="molecule type" value="Genomic_DNA"/>
</dbReference>
<dbReference type="GO" id="GO:0016020">
    <property type="term" value="C:membrane"/>
    <property type="evidence" value="ECO:0007669"/>
    <property type="project" value="UniProtKB-SubCell"/>
</dbReference>
<feature type="transmembrane region" description="Helical" evidence="5">
    <location>
        <begin position="59"/>
        <end position="92"/>
    </location>
</feature>
<feature type="transmembrane region" description="Helical" evidence="5">
    <location>
        <begin position="104"/>
        <end position="123"/>
    </location>
</feature>